<comment type="cofactor">
    <cofactor evidence="1">
        <name>FAD</name>
        <dbReference type="ChEBI" id="CHEBI:57692"/>
    </cofactor>
</comment>
<dbReference type="EMBL" id="BOQN01000133">
    <property type="protein sequence ID" value="GIM97045.1"/>
    <property type="molecule type" value="Genomic_DNA"/>
</dbReference>
<dbReference type="Pfam" id="PF01565">
    <property type="entry name" value="FAD_binding_4"/>
    <property type="match status" value="1"/>
</dbReference>
<name>A0A919WBF3_9ACTN</name>
<dbReference type="InterPro" id="IPR006094">
    <property type="entry name" value="Oxid_FAD_bind_N"/>
</dbReference>
<evidence type="ECO:0000256" key="2">
    <source>
        <dbReference type="ARBA" id="ARBA00005466"/>
    </source>
</evidence>
<evidence type="ECO:0000256" key="3">
    <source>
        <dbReference type="ARBA" id="ARBA00022630"/>
    </source>
</evidence>
<dbReference type="PANTHER" id="PTHR42973:SF39">
    <property type="entry name" value="FAD-BINDING PCMH-TYPE DOMAIN-CONTAINING PROTEIN"/>
    <property type="match status" value="1"/>
</dbReference>
<protein>
    <submittedName>
        <fullName evidence="7">FAD-linked oxidase</fullName>
    </submittedName>
</protein>
<gene>
    <name evidence="7" type="ORF">Ato02nite_088380</name>
</gene>
<organism evidence="7 8">
    <name type="scientific">Paractinoplanes toevensis</name>
    <dbReference type="NCBI Taxonomy" id="571911"/>
    <lineage>
        <taxon>Bacteria</taxon>
        <taxon>Bacillati</taxon>
        <taxon>Actinomycetota</taxon>
        <taxon>Actinomycetes</taxon>
        <taxon>Micromonosporales</taxon>
        <taxon>Micromonosporaceae</taxon>
        <taxon>Paractinoplanes</taxon>
    </lineage>
</organism>
<dbReference type="SUPFAM" id="SSF56176">
    <property type="entry name" value="FAD-binding/transporter-associated domain-like"/>
    <property type="match status" value="1"/>
</dbReference>
<evidence type="ECO:0000313" key="8">
    <source>
        <dbReference type="Proteomes" id="UP000677082"/>
    </source>
</evidence>
<dbReference type="Gene3D" id="3.30.465.10">
    <property type="match status" value="1"/>
</dbReference>
<dbReference type="PANTHER" id="PTHR42973">
    <property type="entry name" value="BINDING OXIDOREDUCTASE, PUTATIVE (AFU_ORTHOLOGUE AFUA_1G17690)-RELATED"/>
    <property type="match status" value="1"/>
</dbReference>
<keyword evidence="5" id="KW-0560">Oxidoreductase</keyword>
<dbReference type="InterPro" id="IPR016166">
    <property type="entry name" value="FAD-bd_PCMH"/>
</dbReference>
<keyword evidence="4" id="KW-0274">FAD</keyword>
<dbReference type="AlphaFoldDB" id="A0A919WBF3"/>
<comment type="caution">
    <text evidence="7">The sequence shown here is derived from an EMBL/GenBank/DDBJ whole genome shotgun (WGS) entry which is preliminary data.</text>
</comment>
<dbReference type="InterPro" id="IPR050416">
    <property type="entry name" value="FAD-linked_Oxidoreductase"/>
</dbReference>
<dbReference type="RefSeq" id="WP_213012699.1">
    <property type="nucleotide sequence ID" value="NZ_BOQN01000133.1"/>
</dbReference>
<dbReference type="GO" id="GO:0071949">
    <property type="term" value="F:FAD binding"/>
    <property type="evidence" value="ECO:0007669"/>
    <property type="project" value="InterPro"/>
</dbReference>
<dbReference type="Gene3D" id="3.40.462.20">
    <property type="match status" value="1"/>
</dbReference>
<evidence type="ECO:0000256" key="1">
    <source>
        <dbReference type="ARBA" id="ARBA00001974"/>
    </source>
</evidence>
<sequence length="443" mass="46582">MTPFSRPGTAEYAAATASFQLAVPVEPAGAFTARSVDDVVRAVAAARRSGRPLRLTTTGHAMGRTGPLTDSLLLRPVLDTPVRVDPEARTARVPAGKTWGDVLPETTRYGLTALHGSSSSVGVIGYLLGGGLSFYGRRFGLAANSLRSLTVVLADGEVVETSSTQRPDLFWALRGGGGGFGVVVAAEIDLIPMHRIVTGMAVWDPADAARLAPVWQAWARTAPPEITTSFRMLSLPPLPFLPPYLAGKRVLALDGAVIAPAEADRPAARRIADEMLSPLSAIAPPVANTWAEAAPEALAGVHLDPAEPVPFHSDSALLHEIGEADWARVLEAGPNLIALELRQLGGAFATGAANGGALDRFAAPLHYYGVGLAGADTEQDLKAVRTALEPSLTGFTAPNFVDDLDRPQRSYDDEIRARVERVRHATDPTGLFAGDAAPARDPD</sequence>
<dbReference type="InterPro" id="IPR036318">
    <property type="entry name" value="FAD-bd_PCMH-like_sf"/>
</dbReference>
<dbReference type="Proteomes" id="UP000677082">
    <property type="component" value="Unassembled WGS sequence"/>
</dbReference>
<dbReference type="PROSITE" id="PS51387">
    <property type="entry name" value="FAD_PCMH"/>
    <property type="match status" value="1"/>
</dbReference>
<dbReference type="GO" id="GO:0016491">
    <property type="term" value="F:oxidoreductase activity"/>
    <property type="evidence" value="ECO:0007669"/>
    <property type="project" value="UniProtKB-KW"/>
</dbReference>
<evidence type="ECO:0000313" key="7">
    <source>
        <dbReference type="EMBL" id="GIM97045.1"/>
    </source>
</evidence>
<dbReference type="Gene3D" id="3.30.43.10">
    <property type="entry name" value="Uridine Diphospho-n-acetylenolpyruvylglucosamine Reductase, domain 2"/>
    <property type="match status" value="1"/>
</dbReference>
<evidence type="ECO:0000259" key="6">
    <source>
        <dbReference type="PROSITE" id="PS51387"/>
    </source>
</evidence>
<evidence type="ECO:0000256" key="5">
    <source>
        <dbReference type="ARBA" id="ARBA00023002"/>
    </source>
</evidence>
<reference evidence="7 8" key="1">
    <citation type="submission" date="2021-03" db="EMBL/GenBank/DDBJ databases">
        <title>Whole genome shotgun sequence of Actinoplanes toevensis NBRC 105298.</title>
        <authorList>
            <person name="Komaki H."/>
            <person name="Tamura T."/>
        </authorList>
    </citation>
    <scope>NUCLEOTIDE SEQUENCE [LARGE SCALE GENOMIC DNA]</scope>
    <source>
        <strain evidence="7 8">NBRC 105298</strain>
    </source>
</reference>
<dbReference type="InterPro" id="IPR016167">
    <property type="entry name" value="FAD-bd_PCMH_sub1"/>
</dbReference>
<dbReference type="InterPro" id="IPR016169">
    <property type="entry name" value="FAD-bd_PCMH_sub2"/>
</dbReference>
<keyword evidence="3" id="KW-0285">Flavoprotein</keyword>
<feature type="domain" description="FAD-binding PCMH-type" evidence="6">
    <location>
        <begin position="23"/>
        <end position="193"/>
    </location>
</feature>
<accession>A0A919WBF3</accession>
<comment type="similarity">
    <text evidence="2">Belongs to the oxygen-dependent FAD-linked oxidoreductase family.</text>
</comment>
<evidence type="ECO:0000256" key="4">
    <source>
        <dbReference type="ARBA" id="ARBA00022827"/>
    </source>
</evidence>
<keyword evidence="8" id="KW-1185">Reference proteome</keyword>
<proteinExistence type="inferred from homology"/>